<dbReference type="EMBL" id="CP158375">
    <property type="protein sequence ID" value="XDO97603.1"/>
    <property type="molecule type" value="Genomic_DNA"/>
</dbReference>
<feature type="compositionally biased region" description="Basic residues" evidence="1">
    <location>
        <begin position="1"/>
        <end position="15"/>
    </location>
</feature>
<evidence type="ECO:0000313" key="2">
    <source>
        <dbReference type="EMBL" id="XDO97603.1"/>
    </source>
</evidence>
<dbReference type="AlphaFoldDB" id="A0AB39KV62"/>
<evidence type="ECO:0000256" key="1">
    <source>
        <dbReference type="SAM" id="MobiDB-lite"/>
    </source>
</evidence>
<gene>
    <name evidence="2" type="ORF">ABOZ73_04060</name>
</gene>
<feature type="region of interest" description="Disordered" evidence="1">
    <location>
        <begin position="1"/>
        <end position="20"/>
    </location>
</feature>
<protein>
    <recommendedName>
        <fullName evidence="3">TonB-dependent receptor</fullName>
    </recommendedName>
</protein>
<reference evidence="2" key="1">
    <citation type="submission" date="2024-06" db="EMBL/GenBank/DDBJ databases">
        <title>Caulobacter inopinatus, sp. nov.</title>
        <authorList>
            <person name="Donachie S.P."/>
        </authorList>
    </citation>
    <scope>NUCLEOTIDE SEQUENCE</scope>
    <source>
        <strain evidence="2">73W</strain>
    </source>
</reference>
<sequence length="101" mass="10730">MLRRAFARRRNRGAARGKPAAGGIEILQSKTLRRRLLASSIICGAAFAALAAPAFAQEATVEEVILTGLRIARQDYLANSPVSRVISESIQATGPPTPKMG</sequence>
<accession>A0AB39KV62</accession>
<evidence type="ECO:0008006" key="3">
    <source>
        <dbReference type="Google" id="ProtNLM"/>
    </source>
</evidence>
<name>A0AB39KV62_9CAUL</name>
<proteinExistence type="predicted"/>
<organism evidence="2">
    <name type="scientific">Caulobacter sp. 73W</name>
    <dbReference type="NCBI Taxonomy" id="3161137"/>
    <lineage>
        <taxon>Bacteria</taxon>
        <taxon>Pseudomonadati</taxon>
        <taxon>Pseudomonadota</taxon>
        <taxon>Alphaproteobacteria</taxon>
        <taxon>Caulobacterales</taxon>
        <taxon>Caulobacteraceae</taxon>
        <taxon>Caulobacter</taxon>
    </lineage>
</organism>
<dbReference type="RefSeq" id="WP_369060939.1">
    <property type="nucleotide sequence ID" value="NZ_CP158375.1"/>
</dbReference>